<dbReference type="GO" id="GO:0005524">
    <property type="term" value="F:ATP binding"/>
    <property type="evidence" value="ECO:0007669"/>
    <property type="project" value="UniProtKB-KW"/>
</dbReference>
<dbReference type="InterPro" id="IPR000523">
    <property type="entry name" value="Mg_chelatse_chII-like_cat_dom"/>
</dbReference>
<dbReference type="InterPro" id="IPR027417">
    <property type="entry name" value="P-loop_NTPase"/>
</dbReference>
<proteinExistence type="predicted"/>
<dbReference type="InterPro" id="IPR020568">
    <property type="entry name" value="Ribosomal_Su5_D2-typ_SF"/>
</dbReference>
<name>A0ABS8W6I3_9GAMM</name>
<dbReference type="PANTHER" id="PTHR32039:SF7">
    <property type="entry name" value="COMPETENCE PROTEIN COMM"/>
    <property type="match status" value="1"/>
</dbReference>
<dbReference type="InterPro" id="IPR045006">
    <property type="entry name" value="CHLI-like"/>
</dbReference>
<dbReference type="Gene3D" id="3.30.230.10">
    <property type="match status" value="1"/>
</dbReference>
<dbReference type="RefSeq" id="WP_233051698.1">
    <property type="nucleotide sequence ID" value="NZ_JAIMJA010000004.1"/>
</dbReference>
<sequence>MSLAIVYCRSLLGIDAPEVMVEVHLGRGLPAFNLVGLPEASVKEAKERVRSAIQNSQFEFPSSRLTVNLAPADLPKNGGQFDLAIALGILAASGQIPAQHLNKYEFFGELALSGELRSCRGMIPVAMAARDAKRTLVLPSANATQVSCVSGEHKIADSLLQVCRFLAGQEQLEHAPPHQPPQDNTTSADLVDIIGQYQGKRALEIAASAGHHLLLIGPPGTGKTMLASRILGIMPTLSEAEALETAAIYSISDLPDLPWQTRPFRQPHHSASAAALVGGGGKPNDMHIAIM</sequence>
<dbReference type="Pfam" id="PF01078">
    <property type="entry name" value="Mg_chelatase"/>
    <property type="match status" value="1"/>
</dbReference>
<dbReference type="Pfam" id="PF13541">
    <property type="entry name" value="ChlI"/>
    <property type="match status" value="1"/>
</dbReference>
<evidence type="ECO:0000313" key="2">
    <source>
        <dbReference type="EMBL" id="MCE2594115.1"/>
    </source>
</evidence>
<dbReference type="EMBL" id="JAIMJA010000004">
    <property type="protein sequence ID" value="MCE2594115.1"/>
    <property type="molecule type" value="Genomic_DNA"/>
</dbReference>
<protein>
    <submittedName>
        <fullName evidence="2">ATP-binding protein</fullName>
    </submittedName>
</protein>
<dbReference type="InterPro" id="IPR014721">
    <property type="entry name" value="Ribsml_uS5_D2-typ_fold_subgr"/>
</dbReference>
<keyword evidence="2" id="KW-0067">ATP-binding</keyword>
<keyword evidence="2" id="KW-0547">Nucleotide-binding</keyword>
<dbReference type="Proteomes" id="UP001201273">
    <property type="component" value="Unassembled WGS sequence"/>
</dbReference>
<feature type="domain" description="Magnesium chelatase ChlI-like catalytic" evidence="1">
    <location>
        <begin position="189"/>
        <end position="285"/>
    </location>
</feature>
<dbReference type="SUPFAM" id="SSF54211">
    <property type="entry name" value="Ribosomal protein S5 domain 2-like"/>
    <property type="match status" value="1"/>
</dbReference>
<dbReference type="PANTHER" id="PTHR32039">
    <property type="entry name" value="MAGNESIUM-CHELATASE SUBUNIT CHLI"/>
    <property type="match status" value="1"/>
</dbReference>
<accession>A0ABS8W6I3</accession>
<evidence type="ECO:0000313" key="3">
    <source>
        <dbReference type="Proteomes" id="UP001201273"/>
    </source>
</evidence>
<dbReference type="Gene3D" id="3.40.50.300">
    <property type="entry name" value="P-loop containing nucleotide triphosphate hydrolases"/>
    <property type="match status" value="1"/>
</dbReference>
<reference evidence="2 3" key="1">
    <citation type="journal article" date="2022" name="Environ. Microbiol. Rep.">
        <title>Eco-phylogenetic analyses reveal divergent evolution of vitamin B12 metabolism in the marine bacterial family 'Psychromonadaceae'.</title>
        <authorList>
            <person name="Jin X."/>
            <person name="Yang Y."/>
            <person name="Cao H."/>
            <person name="Gao B."/>
            <person name="Zhao Z."/>
        </authorList>
    </citation>
    <scope>NUCLEOTIDE SEQUENCE [LARGE SCALE GENOMIC DNA]</scope>
    <source>
        <strain evidence="2 3">MKS20</strain>
    </source>
</reference>
<comment type="caution">
    <text evidence="2">The sequence shown here is derived from an EMBL/GenBank/DDBJ whole genome shotgun (WGS) entry which is preliminary data.</text>
</comment>
<gene>
    <name evidence="2" type="ORF">K6Y31_04730</name>
</gene>
<dbReference type="SUPFAM" id="SSF52540">
    <property type="entry name" value="P-loop containing nucleoside triphosphate hydrolases"/>
    <property type="match status" value="1"/>
</dbReference>
<keyword evidence="3" id="KW-1185">Reference proteome</keyword>
<evidence type="ECO:0000259" key="1">
    <source>
        <dbReference type="Pfam" id="PF01078"/>
    </source>
</evidence>
<organism evidence="2 3">
    <name type="scientific">Motilimonas cestriensis</name>
    <dbReference type="NCBI Taxonomy" id="2742685"/>
    <lineage>
        <taxon>Bacteria</taxon>
        <taxon>Pseudomonadati</taxon>
        <taxon>Pseudomonadota</taxon>
        <taxon>Gammaproteobacteria</taxon>
        <taxon>Alteromonadales</taxon>
        <taxon>Alteromonadales genera incertae sedis</taxon>
        <taxon>Motilimonas</taxon>
    </lineage>
</organism>